<evidence type="ECO:0000256" key="3">
    <source>
        <dbReference type="ARBA" id="ARBA00022475"/>
    </source>
</evidence>
<comment type="similarity">
    <text evidence="2 9">Belongs to the XK family.</text>
</comment>
<gene>
    <name evidence="10" type="ORF">SKAU_G00330690</name>
</gene>
<comment type="catalytic activity">
    <reaction evidence="8">
        <text>a 1,2-diacyl-sn-glycero-3-phospho-L-serine(in) = a 1,2-diacyl-sn-glycero-3-phospho-L-serine(out)</text>
        <dbReference type="Rhea" id="RHEA:38663"/>
        <dbReference type="ChEBI" id="CHEBI:57262"/>
    </reaction>
</comment>
<evidence type="ECO:0000256" key="6">
    <source>
        <dbReference type="ARBA" id="ARBA00022989"/>
    </source>
</evidence>
<keyword evidence="3" id="KW-1003">Cell membrane</keyword>
<dbReference type="GO" id="GO:0005886">
    <property type="term" value="C:plasma membrane"/>
    <property type="evidence" value="ECO:0007669"/>
    <property type="project" value="UniProtKB-SubCell"/>
</dbReference>
<accession>A0A9Q1EL33</accession>
<reference evidence="10" key="1">
    <citation type="journal article" date="2023" name="Science">
        <title>Genome structures resolve the early diversification of teleost fishes.</title>
        <authorList>
            <person name="Parey E."/>
            <person name="Louis A."/>
            <person name="Montfort J."/>
            <person name="Bouchez O."/>
            <person name="Roques C."/>
            <person name="Iampietro C."/>
            <person name="Lluch J."/>
            <person name="Castinel A."/>
            <person name="Donnadieu C."/>
            <person name="Desvignes T."/>
            <person name="Floi Bucao C."/>
            <person name="Jouanno E."/>
            <person name="Wen M."/>
            <person name="Mejri S."/>
            <person name="Dirks R."/>
            <person name="Jansen H."/>
            <person name="Henkel C."/>
            <person name="Chen W.J."/>
            <person name="Zahm M."/>
            <person name="Cabau C."/>
            <person name="Klopp C."/>
            <person name="Thompson A.W."/>
            <person name="Robinson-Rechavi M."/>
            <person name="Braasch I."/>
            <person name="Lecointre G."/>
            <person name="Bobe J."/>
            <person name="Postlethwait J.H."/>
            <person name="Berthelot C."/>
            <person name="Roest Crollius H."/>
            <person name="Guiguen Y."/>
        </authorList>
    </citation>
    <scope>NUCLEOTIDE SEQUENCE</scope>
    <source>
        <strain evidence="10">WJC10195</strain>
    </source>
</reference>
<keyword evidence="11" id="KW-1185">Reference proteome</keyword>
<proteinExistence type="inferred from homology"/>
<dbReference type="AlphaFoldDB" id="A0A9Q1EL33"/>
<keyword evidence="6 9" id="KW-1133">Transmembrane helix</keyword>
<dbReference type="InterPro" id="IPR018629">
    <property type="entry name" value="XK-rel"/>
</dbReference>
<evidence type="ECO:0000256" key="4">
    <source>
        <dbReference type="ARBA" id="ARBA00022692"/>
    </source>
</evidence>
<feature type="transmembrane region" description="Helical" evidence="9">
    <location>
        <begin position="107"/>
        <end position="127"/>
    </location>
</feature>
<dbReference type="InterPro" id="IPR050895">
    <property type="entry name" value="XK-related_scramblase"/>
</dbReference>
<dbReference type="GO" id="GO:0070782">
    <property type="term" value="P:phosphatidylserine exposure on apoptotic cell surface"/>
    <property type="evidence" value="ECO:0007669"/>
    <property type="project" value="TreeGrafter"/>
</dbReference>
<dbReference type="OrthoDB" id="8956399at2759"/>
<dbReference type="GO" id="GO:0043652">
    <property type="term" value="P:engulfment of apoptotic cell"/>
    <property type="evidence" value="ECO:0007669"/>
    <property type="project" value="TreeGrafter"/>
</dbReference>
<sequence>MYHRSLRAFLPDKGQQRWASSALYFLWNLLLISARIAALALFASALPCLVPAHFLSLCLPLFLWAWLQRTRFMDSAAGEWFYRGTVAVIWYFSWFNVAEGQSRGRGVIYHALMVTDSGILLGAWWGLRGVELKQGVGVVISLLCAYLLGLLLKGLYYCCFHPKLHPQSVREEDVPDSHTPFRSCPPQPGSSSQLCNKRMACLASIFYTPVPVLPYGRLSNRTPNNGII</sequence>
<feature type="transmembrane region" description="Helical" evidence="9">
    <location>
        <begin position="49"/>
        <end position="67"/>
    </location>
</feature>
<dbReference type="Pfam" id="PF09815">
    <property type="entry name" value="XK-related"/>
    <property type="match status" value="1"/>
</dbReference>
<keyword evidence="7 9" id="KW-0472">Membrane</keyword>
<evidence type="ECO:0000313" key="10">
    <source>
        <dbReference type="EMBL" id="KAJ8340778.1"/>
    </source>
</evidence>
<dbReference type="EMBL" id="JAINUF010000015">
    <property type="protein sequence ID" value="KAJ8340778.1"/>
    <property type="molecule type" value="Genomic_DNA"/>
</dbReference>
<keyword evidence="4 9" id="KW-0812">Transmembrane</keyword>
<evidence type="ECO:0000256" key="8">
    <source>
        <dbReference type="ARBA" id="ARBA00024479"/>
    </source>
</evidence>
<evidence type="ECO:0000256" key="5">
    <source>
        <dbReference type="ARBA" id="ARBA00022703"/>
    </source>
</evidence>
<feature type="transmembrane region" description="Helical" evidence="9">
    <location>
        <begin position="21"/>
        <end position="43"/>
    </location>
</feature>
<evidence type="ECO:0000313" key="11">
    <source>
        <dbReference type="Proteomes" id="UP001152622"/>
    </source>
</evidence>
<evidence type="ECO:0000256" key="9">
    <source>
        <dbReference type="RuleBase" id="RU910716"/>
    </source>
</evidence>
<evidence type="ECO:0000256" key="7">
    <source>
        <dbReference type="ARBA" id="ARBA00023136"/>
    </source>
</evidence>
<protein>
    <recommendedName>
        <fullName evidence="9">XK-related protein</fullName>
    </recommendedName>
</protein>
<name>A0A9Q1EL33_SYNKA</name>
<organism evidence="10 11">
    <name type="scientific">Synaphobranchus kaupii</name>
    <name type="common">Kaup's arrowtooth eel</name>
    <dbReference type="NCBI Taxonomy" id="118154"/>
    <lineage>
        <taxon>Eukaryota</taxon>
        <taxon>Metazoa</taxon>
        <taxon>Chordata</taxon>
        <taxon>Craniata</taxon>
        <taxon>Vertebrata</taxon>
        <taxon>Euteleostomi</taxon>
        <taxon>Actinopterygii</taxon>
        <taxon>Neopterygii</taxon>
        <taxon>Teleostei</taxon>
        <taxon>Anguilliformes</taxon>
        <taxon>Synaphobranchidae</taxon>
        <taxon>Synaphobranchus</taxon>
    </lineage>
</organism>
<comment type="caution">
    <text evidence="10">The sequence shown here is derived from an EMBL/GenBank/DDBJ whole genome shotgun (WGS) entry which is preliminary data.</text>
</comment>
<feature type="transmembrane region" description="Helical" evidence="9">
    <location>
        <begin position="136"/>
        <end position="157"/>
    </location>
</feature>
<dbReference type="PANTHER" id="PTHR16024:SF8">
    <property type="entry name" value="XK-RELATED PROTEIN 8"/>
    <property type="match status" value="1"/>
</dbReference>
<dbReference type="Proteomes" id="UP001152622">
    <property type="component" value="Chromosome 15"/>
</dbReference>
<evidence type="ECO:0000256" key="2">
    <source>
        <dbReference type="ARBA" id="ARBA00008789"/>
    </source>
</evidence>
<evidence type="ECO:0000256" key="1">
    <source>
        <dbReference type="ARBA" id="ARBA00004651"/>
    </source>
</evidence>
<keyword evidence="5" id="KW-0053">Apoptosis</keyword>
<dbReference type="PANTHER" id="PTHR16024">
    <property type="entry name" value="XK-RELATED PROTEIN"/>
    <property type="match status" value="1"/>
</dbReference>
<dbReference type="GO" id="GO:1902742">
    <property type="term" value="P:apoptotic process involved in development"/>
    <property type="evidence" value="ECO:0007669"/>
    <property type="project" value="TreeGrafter"/>
</dbReference>
<comment type="subcellular location">
    <subcellularLocation>
        <location evidence="1">Cell membrane</location>
        <topology evidence="1">Multi-pass membrane protein</topology>
    </subcellularLocation>
    <subcellularLocation>
        <location evidence="9">Membrane</location>
        <topology evidence="9">Multi-pass membrane protein</topology>
    </subcellularLocation>
</comment>